<evidence type="ECO:0000313" key="1">
    <source>
        <dbReference type="EMBL" id="JAH15176.1"/>
    </source>
</evidence>
<proteinExistence type="predicted"/>
<name>A0A0E9QE70_ANGAN</name>
<dbReference type="AlphaFoldDB" id="A0A0E9QE70"/>
<organism evidence="1">
    <name type="scientific">Anguilla anguilla</name>
    <name type="common">European freshwater eel</name>
    <name type="synonym">Muraena anguilla</name>
    <dbReference type="NCBI Taxonomy" id="7936"/>
    <lineage>
        <taxon>Eukaryota</taxon>
        <taxon>Metazoa</taxon>
        <taxon>Chordata</taxon>
        <taxon>Craniata</taxon>
        <taxon>Vertebrata</taxon>
        <taxon>Euteleostomi</taxon>
        <taxon>Actinopterygii</taxon>
        <taxon>Neopterygii</taxon>
        <taxon>Teleostei</taxon>
        <taxon>Anguilliformes</taxon>
        <taxon>Anguillidae</taxon>
        <taxon>Anguilla</taxon>
    </lineage>
</organism>
<sequence length="32" mass="3714">MPQLRRKGSSKRVKRSWHKLSSVLLSLPTIHS</sequence>
<protein>
    <submittedName>
        <fullName evidence="1">Uncharacterized protein</fullName>
    </submittedName>
</protein>
<reference evidence="1" key="1">
    <citation type="submission" date="2014-11" db="EMBL/GenBank/DDBJ databases">
        <authorList>
            <person name="Amaro Gonzalez C."/>
        </authorList>
    </citation>
    <scope>NUCLEOTIDE SEQUENCE</scope>
</reference>
<dbReference type="EMBL" id="GBXM01093401">
    <property type="protein sequence ID" value="JAH15176.1"/>
    <property type="molecule type" value="Transcribed_RNA"/>
</dbReference>
<reference evidence="1" key="2">
    <citation type="journal article" date="2015" name="Fish Shellfish Immunol.">
        <title>Early steps in the European eel (Anguilla anguilla)-Vibrio vulnificus interaction in the gills: Role of the RtxA13 toxin.</title>
        <authorList>
            <person name="Callol A."/>
            <person name="Pajuelo D."/>
            <person name="Ebbesson L."/>
            <person name="Teles M."/>
            <person name="MacKenzie S."/>
            <person name="Amaro C."/>
        </authorList>
    </citation>
    <scope>NUCLEOTIDE SEQUENCE</scope>
</reference>
<accession>A0A0E9QE70</accession>